<dbReference type="SUPFAM" id="SSF53613">
    <property type="entry name" value="Ribokinase-like"/>
    <property type="match status" value="1"/>
</dbReference>
<accession>A0ABQ6LUV3</accession>
<dbReference type="Proteomes" id="UP001224392">
    <property type="component" value="Unassembled WGS sequence"/>
</dbReference>
<dbReference type="EMBL" id="BSYJ01000001">
    <property type="protein sequence ID" value="GMG85862.1"/>
    <property type="molecule type" value="Genomic_DNA"/>
</dbReference>
<evidence type="ECO:0000259" key="4">
    <source>
        <dbReference type="Pfam" id="PF00294"/>
    </source>
</evidence>
<gene>
    <name evidence="5" type="ORF">MNKW57_01830</name>
</gene>
<keyword evidence="6" id="KW-1185">Reference proteome</keyword>
<sequence length="302" mass="32614">MLEVNRGTGIASGNQLPATLAYGGDTLNTSVYLARYGVAVDYATALGDDPLSDWMIEQWQMEGVGCGLVARMPGEVPGLYMIEVDEHGERTFHYWRDSAPARRLLDAPGADALLKAMLRSDYLYLSGITLGIYAPTARQRLYSFLEAYRSKGGRVIFDGNYRPRLWESEGIARTTYEQMYRLTDIALPTIEDEQQVFGDADAASIIARLQGYGVGEVVLKMGGDGCLVADADSRVLVPAEPVDVVDTTAAGDSFNAGYLAARIAGDAPVQAAAEGHKMAAQVIQHRGAIIPPAKLPGWRPPV</sequence>
<evidence type="ECO:0000256" key="3">
    <source>
        <dbReference type="ARBA" id="ARBA00022777"/>
    </source>
</evidence>
<dbReference type="GO" id="GO:0016301">
    <property type="term" value="F:kinase activity"/>
    <property type="evidence" value="ECO:0007669"/>
    <property type="project" value="UniProtKB-KW"/>
</dbReference>
<dbReference type="InterPro" id="IPR011611">
    <property type="entry name" value="PfkB_dom"/>
</dbReference>
<protein>
    <submittedName>
        <fullName evidence="5">Sugar kinase</fullName>
    </submittedName>
</protein>
<dbReference type="InterPro" id="IPR002173">
    <property type="entry name" value="Carboh/pur_kinase_PfkB_CS"/>
</dbReference>
<dbReference type="CDD" id="cd01166">
    <property type="entry name" value="KdgK"/>
    <property type="match status" value="1"/>
</dbReference>
<comment type="similarity">
    <text evidence="1">Belongs to the carbohydrate kinase PfkB family.</text>
</comment>
<dbReference type="InterPro" id="IPR029056">
    <property type="entry name" value="Ribokinase-like"/>
</dbReference>
<comment type="caution">
    <text evidence="5">The sequence shown here is derived from an EMBL/GenBank/DDBJ whole genome shotgun (WGS) entry which is preliminary data.</text>
</comment>
<name>A0ABQ6LUV3_9GAMM</name>
<organism evidence="5 6">
    <name type="scientific">Biformimicrobium ophioploci</name>
    <dbReference type="NCBI Taxonomy" id="3036711"/>
    <lineage>
        <taxon>Bacteria</taxon>
        <taxon>Pseudomonadati</taxon>
        <taxon>Pseudomonadota</taxon>
        <taxon>Gammaproteobacteria</taxon>
        <taxon>Cellvibrionales</taxon>
        <taxon>Microbulbiferaceae</taxon>
        <taxon>Biformimicrobium</taxon>
    </lineage>
</organism>
<evidence type="ECO:0000256" key="2">
    <source>
        <dbReference type="ARBA" id="ARBA00022679"/>
    </source>
</evidence>
<dbReference type="PANTHER" id="PTHR43085:SF15">
    <property type="entry name" value="2-DEHYDRO-3-DEOXYGLUCONOKINASE"/>
    <property type="match status" value="1"/>
</dbReference>
<evidence type="ECO:0000256" key="1">
    <source>
        <dbReference type="ARBA" id="ARBA00010688"/>
    </source>
</evidence>
<proteinExistence type="inferred from homology"/>
<dbReference type="InterPro" id="IPR050306">
    <property type="entry name" value="PfkB_Carbo_kinase"/>
</dbReference>
<evidence type="ECO:0000313" key="6">
    <source>
        <dbReference type="Proteomes" id="UP001224392"/>
    </source>
</evidence>
<evidence type="ECO:0000313" key="5">
    <source>
        <dbReference type="EMBL" id="GMG85862.1"/>
    </source>
</evidence>
<feature type="domain" description="Carbohydrate kinase PfkB" evidence="4">
    <location>
        <begin position="20"/>
        <end position="291"/>
    </location>
</feature>
<reference evidence="5 6" key="1">
    <citation type="submission" date="2023-04" db="EMBL/GenBank/DDBJ databases">
        <title>Marinobulbifer ophiurae gen. nov., sp. Nov., isolate from tissue of brittle star Ophioplocus japonicus.</title>
        <authorList>
            <person name="Kawano K."/>
            <person name="Sawayama S."/>
            <person name="Nakagawa S."/>
        </authorList>
    </citation>
    <scope>NUCLEOTIDE SEQUENCE [LARGE SCALE GENOMIC DNA]</scope>
    <source>
        <strain evidence="5 6">NKW57</strain>
    </source>
</reference>
<dbReference type="PANTHER" id="PTHR43085">
    <property type="entry name" value="HEXOKINASE FAMILY MEMBER"/>
    <property type="match status" value="1"/>
</dbReference>
<dbReference type="PROSITE" id="PS00584">
    <property type="entry name" value="PFKB_KINASES_2"/>
    <property type="match status" value="1"/>
</dbReference>
<dbReference type="Gene3D" id="3.40.1190.20">
    <property type="match status" value="1"/>
</dbReference>
<dbReference type="Pfam" id="PF00294">
    <property type="entry name" value="PfkB"/>
    <property type="match status" value="1"/>
</dbReference>
<keyword evidence="2" id="KW-0808">Transferase</keyword>
<keyword evidence="3 5" id="KW-0418">Kinase</keyword>